<evidence type="ECO:0000259" key="9">
    <source>
        <dbReference type="Pfam" id="PF00561"/>
    </source>
</evidence>
<dbReference type="InterPro" id="IPR050266">
    <property type="entry name" value="AB_hydrolase_sf"/>
</dbReference>
<evidence type="ECO:0000256" key="7">
    <source>
        <dbReference type="PIRNR" id="PIRNR005539"/>
    </source>
</evidence>
<feature type="active site" evidence="8">
    <location>
        <position position="264"/>
    </location>
</feature>
<evidence type="ECO:0000256" key="8">
    <source>
        <dbReference type="PIRSR" id="PIRSR005539-1"/>
    </source>
</evidence>
<evidence type="ECO:0000256" key="5">
    <source>
        <dbReference type="ARBA" id="ARBA00022801"/>
    </source>
</evidence>
<keyword evidence="10" id="KW-0645">Protease</keyword>
<evidence type="ECO:0000313" key="10">
    <source>
        <dbReference type="EMBL" id="NYG07488.1"/>
    </source>
</evidence>
<name>A0A852WEN9_9MICO</name>
<dbReference type="SUPFAM" id="SSF53474">
    <property type="entry name" value="alpha/beta-Hydrolases"/>
    <property type="match status" value="1"/>
</dbReference>
<reference evidence="10 11" key="1">
    <citation type="submission" date="2020-07" db="EMBL/GenBank/DDBJ databases">
        <title>Sequencing the genomes of 1000 actinobacteria strains.</title>
        <authorList>
            <person name="Klenk H.-P."/>
        </authorList>
    </citation>
    <scope>NUCLEOTIDE SEQUENCE [LARGE SCALE GENOMIC DNA]</scope>
    <source>
        <strain evidence="10 11">DSM 23987</strain>
    </source>
</reference>
<dbReference type="Pfam" id="PF00561">
    <property type="entry name" value="Abhydrolase_1"/>
    <property type="match status" value="1"/>
</dbReference>
<keyword evidence="10" id="KW-0031">Aminopeptidase</keyword>
<feature type="active site" description="Proton donor" evidence="8">
    <location>
        <position position="291"/>
    </location>
</feature>
<evidence type="ECO:0000256" key="3">
    <source>
        <dbReference type="ARBA" id="ARBA00012568"/>
    </source>
</evidence>
<dbReference type="NCBIfam" id="TIGR01250">
    <property type="entry name" value="pro_imino_pep_2"/>
    <property type="match status" value="1"/>
</dbReference>
<dbReference type="EC" id="3.4.11.5" evidence="3"/>
<evidence type="ECO:0000256" key="6">
    <source>
        <dbReference type="ARBA" id="ARBA00029605"/>
    </source>
</evidence>
<evidence type="ECO:0000256" key="4">
    <source>
        <dbReference type="ARBA" id="ARBA00021843"/>
    </source>
</evidence>
<evidence type="ECO:0000256" key="2">
    <source>
        <dbReference type="ARBA" id="ARBA00010088"/>
    </source>
</evidence>
<dbReference type="AlphaFoldDB" id="A0A852WEN9"/>
<sequence>MGGYLDYTGLADRIAGGVRMIPISTAAGDFRVWTKRVGNNPRIKVLLLHGGPAATHEYLESFDGWMPQAGVQYFYYDQLGSHYSDQPDDPSLWEVDRFVEEVEQVRIALELGPEDFFLYGHSWGGLLAIEYALAHQEQLKGLVISNMMASAPAYNAYAESSLMPAMDQDALAQIKRLESTGQTQDPAYEALLMEHFYVHHICRLPLEEWPEPLVRSFAHLNQPVYTLMQGPSELGASGKLADWDRTAELSEITVPTLVIGAEHDTMDPHHLEWMASQFVNGTYHHCPNGSHMCLVDDADTYFAGLTAFLHRVDAQV</sequence>
<dbReference type="PIRSF" id="PIRSF005539">
    <property type="entry name" value="Pept_S33_TRI_F1"/>
    <property type="match status" value="1"/>
</dbReference>
<dbReference type="InterPro" id="IPR029058">
    <property type="entry name" value="AB_hydrolase_fold"/>
</dbReference>
<dbReference type="RefSeq" id="WP_202881225.1">
    <property type="nucleotide sequence ID" value="NZ_JACCAB010000001.1"/>
</dbReference>
<dbReference type="EMBL" id="JACCAB010000001">
    <property type="protein sequence ID" value="NYG07488.1"/>
    <property type="molecule type" value="Genomic_DNA"/>
</dbReference>
<dbReference type="Proteomes" id="UP000573599">
    <property type="component" value="Unassembled WGS sequence"/>
</dbReference>
<gene>
    <name evidence="10" type="ORF">BJ986_001975</name>
</gene>
<protein>
    <recommendedName>
        <fullName evidence="4">Proline iminopeptidase</fullName>
        <ecNumber evidence="3">3.4.11.5</ecNumber>
    </recommendedName>
    <alternativeName>
        <fullName evidence="6">Prolyl aminopeptidase</fullName>
    </alternativeName>
</protein>
<comment type="similarity">
    <text evidence="2 7">Belongs to the peptidase S33 family.</text>
</comment>
<dbReference type="PANTHER" id="PTHR43798">
    <property type="entry name" value="MONOACYLGLYCEROL LIPASE"/>
    <property type="match status" value="1"/>
</dbReference>
<keyword evidence="5 7" id="KW-0378">Hydrolase</keyword>
<dbReference type="GO" id="GO:0006508">
    <property type="term" value="P:proteolysis"/>
    <property type="evidence" value="ECO:0007669"/>
    <property type="project" value="InterPro"/>
</dbReference>
<evidence type="ECO:0000256" key="1">
    <source>
        <dbReference type="ARBA" id="ARBA00001585"/>
    </source>
</evidence>
<feature type="active site" description="Nucleophile" evidence="8">
    <location>
        <position position="122"/>
    </location>
</feature>
<dbReference type="InterPro" id="IPR002410">
    <property type="entry name" value="Peptidase_S33"/>
</dbReference>
<dbReference type="PANTHER" id="PTHR43798:SF31">
    <property type="entry name" value="AB HYDROLASE SUPERFAMILY PROTEIN YCLE"/>
    <property type="match status" value="1"/>
</dbReference>
<proteinExistence type="inferred from homology"/>
<comment type="caution">
    <text evidence="10">The sequence shown here is derived from an EMBL/GenBank/DDBJ whole genome shotgun (WGS) entry which is preliminary data.</text>
</comment>
<organism evidence="10 11">
    <name type="scientific">Pedococcus badiiscoriae</name>
    <dbReference type="NCBI Taxonomy" id="642776"/>
    <lineage>
        <taxon>Bacteria</taxon>
        <taxon>Bacillati</taxon>
        <taxon>Actinomycetota</taxon>
        <taxon>Actinomycetes</taxon>
        <taxon>Micrococcales</taxon>
        <taxon>Intrasporangiaceae</taxon>
        <taxon>Pedococcus</taxon>
    </lineage>
</organism>
<accession>A0A852WEN9</accession>
<keyword evidence="11" id="KW-1185">Reference proteome</keyword>
<comment type="catalytic activity">
    <reaction evidence="1">
        <text>Release of N-terminal proline from a peptide.</text>
        <dbReference type="EC" id="3.4.11.5"/>
    </reaction>
</comment>
<dbReference type="Gene3D" id="3.40.50.1820">
    <property type="entry name" value="alpha/beta hydrolase"/>
    <property type="match status" value="1"/>
</dbReference>
<evidence type="ECO:0000313" key="11">
    <source>
        <dbReference type="Proteomes" id="UP000573599"/>
    </source>
</evidence>
<dbReference type="InterPro" id="IPR005945">
    <property type="entry name" value="Pro_imino_pep"/>
</dbReference>
<dbReference type="GO" id="GO:0004177">
    <property type="term" value="F:aminopeptidase activity"/>
    <property type="evidence" value="ECO:0007669"/>
    <property type="project" value="UniProtKB-KW"/>
</dbReference>
<feature type="domain" description="AB hydrolase-1" evidence="9">
    <location>
        <begin position="45"/>
        <end position="297"/>
    </location>
</feature>
<dbReference type="InterPro" id="IPR000073">
    <property type="entry name" value="AB_hydrolase_1"/>
</dbReference>
<dbReference type="PRINTS" id="PR00793">
    <property type="entry name" value="PROAMNOPTASE"/>
</dbReference>
<dbReference type="GO" id="GO:0016020">
    <property type="term" value="C:membrane"/>
    <property type="evidence" value="ECO:0007669"/>
    <property type="project" value="TreeGrafter"/>
</dbReference>